<dbReference type="PANTHER" id="PTHR21349">
    <property type="entry name" value="50S RIBOSOMAL PROTEIN L21"/>
    <property type="match status" value="1"/>
</dbReference>
<dbReference type="HAMAP" id="MF_01363">
    <property type="entry name" value="Ribosomal_bL21"/>
    <property type="match status" value="1"/>
</dbReference>
<keyword evidence="3 6" id="KW-0694">RNA-binding</keyword>
<evidence type="ECO:0000256" key="7">
    <source>
        <dbReference type="RuleBase" id="RU000562"/>
    </source>
</evidence>
<keyword evidence="9" id="KW-1185">Reference proteome</keyword>
<dbReference type="SUPFAM" id="SSF141091">
    <property type="entry name" value="L21p-like"/>
    <property type="match status" value="1"/>
</dbReference>
<evidence type="ECO:0000256" key="4">
    <source>
        <dbReference type="ARBA" id="ARBA00022980"/>
    </source>
</evidence>
<comment type="similarity">
    <text evidence="1 6 7">Belongs to the bacterial ribosomal protein bL21 family.</text>
</comment>
<evidence type="ECO:0000256" key="1">
    <source>
        <dbReference type="ARBA" id="ARBA00008563"/>
    </source>
</evidence>
<dbReference type="Pfam" id="PF00829">
    <property type="entry name" value="Ribosomal_L21p"/>
    <property type="match status" value="1"/>
</dbReference>
<evidence type="ECO:0000256" key="6">
    <source>
        <dbReference type="HAMAP-Rule" id="MF_01363"/>
    </source>
</evidence>
<dbReference type="EMBL" id="BOPA01000001">
    <property type="protein sequence ID" value="GIJ13333.1"/>
    <property type="molecule type" value="Genomic_DNA"/>
</dbReference>
<proteinExistence type="inferred from homology"/>
<keyword evidence="2 6" id="KW-0699">rRNA-binding</keyword>
<dbReference type="InterPro" id="IPR036164">
    <property type="entry name" value="bL21-like_sf"/>
</dbReference>
<evidence type="ECO:0000256" key="5">
    <source>
        <dbReference type="ARBA" id="ARBA00023274"/>
    </source>
</evidence>
<protein>
    <recommendedName>
        <fullName evidence="6">Large ribosomal subunit protein bL21</fullName>
    </recommendedName>
</protein>
<dbReference type="InterPro" id="IPR028909">
    <property type="entry name" value="bL21-like"/>
</dbReference>
<organism evidence="8 9">
    <name type="scientific">Micromonospora gifhornensis</name>
    <dbReference type="NCBI Taxonomy" id="84594"/>
    <lineage>
        <taxon>Bacteria</taxon>
        <taxon>Bacillati</taxon>
        <taxon>Actinomycetota</taxon>
        <taxon>Actinomycetes</taxon>
        <taxon>Micromonosporales</taxon>
        <taxon>Micromonosporaceae</taxon>
        <taxon>Micromonospora</taxon>
    </lineage>
</organism>
<sequence>MLPAGPCPAWGGGGLGRRAGMAYACLRRTLVCRVLACPRRRASATRRAAAGTTDRQRWVKTLAASTTGSAPPMYAIVKTGGKQYKVAEGDVIEVEKLVGAPGDAVKLAAVLLVDGDDLVTDAAKLAQVEVSGEIAAHTKGPKIRIHKFKNKTGYHKRQGHRQPLTQVKVTGISSGK</sequence>
<comment type="caution">
    <text evidence="8">The sequence shown here is derived from an EMBL/GenBank/DDBJ whole genome shotgun (WGS) entry which is preliminary data.</text>
</comment>
<name>A0ABQ4I615_9ACTN</name>
<dbReference type="NCBIfam" id="TIGR00061">
    <property type="entry name" value="L21"/>
    <property type="match status" value="1"/>
</dbReference>
<evidence type="ECO:0000313" key="8">
    <source>
        <dbReference type="EMBL" id="GIJ13333.1"/>
    </source>
</evidence>
<comment type="function">
    <text evidence="6 7">This protein binds to 23S rRNA in the presence of protein L20.</text>
</comment>
<dbReference type="PANTHER" id="PTHR21349:SF0">
    <property type="entry name" value="LARGE RIBOSOMAL SUBUNIT PROTEIN BL21M"/>
    <property type="match status" value="1"/>
</dbReference>
<dbReference type="InterPro" id="IPR001787">
    <property type="entry name" value="Ribosomal_bL21"/>
</dbReference>
<accession>A0ABQ4I615</accession>
<keyword evidence="4 6" id="KW-0689">Ribosomal protein</keyword>
<dbReference type="Proteomes" id="UP000647860">
    <property type="component" value="Unassembled WGS sequence"/>
</dbReference>
<evidence type="ECO:0000313" key="9">
    <source>
        <dbReference type="Proteomes" id="UP000647860"/>
    </source>
</evidence>
<evidence type="ECO:0000256" key="3">
    <source>
        <dbReference type="ARBA" id="ARBA00022884"/>
    </source>
</evidence>
<comment type="subunit">
    <text evidence="6">Part of the 50S ribosomal subunit. Contacts protein L20.</text>
</comment>
<gene>
    <name evidence="6" type="primary">rplU</name>
    <name evidence="8" type="ORF">Vgi01_00170</name>
</gene>
<evidence type="ECO:0000256" key="2">
    <source>
        <dbReference type="ARBA" id="ARBA00022730"/>
    </source>
</evidence>
<keyword evidence="5 6" id="KW-0687">Ribonucleoprotein</keyword>
<reference evidence="8 9" key="1">
    <citation type="submission" date="2021-01" db="EMBL/GenBank/DDBJ databases">
        <title>Whole genome shotgun sequence of Verrucosispora gifhornensis NBRC 16317.</title>
        <authorList>
            <person name="Komaki H."/>
            <person name="Tamura T."/>
        </authorList>
    </citation>
    <scope>NUCLEOTIDE SEQUENCE [LARGE SCALE GENOMIC DNA]</scope>
    <source>
        <strain evidence="8 9">NBRC 16317</strain>
    </source>
</reference>
<dbReference type="InterPro" id="IPR018258">
    <property type="entry name" value="Ribosomal_bL21_CS"/>
</dbReference>
<dbReference type="PROSITE" id="PS01169">
    <property type="entry name" value="RIBOSOMAL_L21"/>
    <property type="match status" value="1"/>
</dbReference>